<feature type="domain" description="SsuA/THI5-like" evidence="5">
    <location>
        <begin position="50"/>
        <end position="266"/>
    </location>
</feature>
<reference evidence="6 7" key="1">
    <citation type="submission" date="2019-06" db="EMBL/GenBank/DDBJ databases">
        <title>Sequencing the genomes of 1000 actinobacteria strains.</title>
        <authorList>
            <person name="Klenk H.-P."/>
        </authorList>
    </citation>
    <scope>NUCLEOTIDE SEQUENCE [LARGE SCALE GENOMIC DNA]</scope>
    <source>
        <strain evidence="6 7">DSM 46837</strain>
    </source>
</reference>
<proteinExistence type="inferred from homology"/>
<dbReference type="AlphaFoldDB" id="A0A543P1U2"/>
<name>A0A543P1U2_9ACTN</name>
<evidence type="ECO:0000256" key="2">
    <source>
        <dbReference type="ARBA" id="ARBA00010742"/>
    </source>
</evidence>
<protein>
    <submittedName>
        <fullName evidence="6">NitT/TauT family transport system substrate-binding protein</fullName>
    </submittedName>
</protein>
<dbReference type="Gene3D" id="3.40.190.10">
    <property type="entry name" value="Periplasmic binding protein-like II"/>
    <property type="match status" value="2"/>
</dbReference>
<evidence type="ECO:0000259" key="5">
    <source>
        <dbReference type="Pfam" id="PF09084"/>
    </source>
</evidence>
<dbReference type="SUPFAM" id="SSF53850">
    <property type="entry name" value="Periplasmic binding protein-like II"/>
    <property type="match status" value="1"/>
</dbReference>
<dbReference type="EMBL" id="VFQE01000002">
    <property type="protein sequence ID" value="TQN38086.1"/>
    <property type="molecule type" value="Genomic_DNA"/>
</dbReference>
<dbReference type="Proteomes" id="UP000319865">
    <property type="component" value="Unassembled WGS sequence"/>
</dbReference>
<comment type="subcellular location">
    <subcellularLocation>
        <location evidence="1">Periplasm</location>
    </subcellularLocation>
</comment>
<organism evidence="6 7">
    <name type="scientific">Blastococcus colisei</name>
    <dbReference type="NCBI Taxonomy" id="1564162"/>
    <lineage>
        <taxon>Bacteria</taxon>
        <taxon>Bacillati</taxon>
        <taxon>Actinomycetota</taxon>
        <taxon>Actinomycetes</taxon>
        <taxon>Geodermatophilales</taxon>
        <taxon>Geodermatophilaceae</taxon>
        <taxon>Blastococcus</taxon>
    </lineage>
</organism>
<evidence type="ECO:0000256" key="3">
    <source>
        <dbReference type="ARBA" id="ARBA00022729"/>
    </source>
</evidence>
<dbReference type="PANTHER" id="PTHR30024">
    <property type="entry name" value="ALIPHATIC SULFONATES-BINDING PROTEIN-RELATED"/>
    <property type="match status" value="1"/>
</dbReference>
<sequence length="323" mass="33222">MRRTLTAFLTAPVLLTMAACGGDDAESPQGGGAEGGGLEAVTVGVIPIVDVAPVYLGQDQGFFEECGLDVSLETGQGGAAIVPAVVSGESQFGFSNITSLLLAASEGLPLQVVANGVTSTGEQGADFGAVVTTPDSGITDAADLAGRSVAVNTLNNIGTTTIRESVRAAGGDPDSVEFVELPFPDMGAALQQGNVDAIWVVEPFLALATDNGAQVVTSNFVDTADALTVAAYFTSQQYAQENPEAVECFSSAMQQSLEYAQENPDAVREILGEYTQIDPAIAGAMTMPAWPTEINRESVQTLSDLAVEDGLLDEAPDLDALLP</sequence>
<feature type="signal peptide" evidence="4">
    <location>
        <begin position="1"/>
        <end position="18"/>
    </location>
</feature>
<dbReference type="PANTHER" id="PTHR30024:SF47">
    <property type="entry name" value="TAURINE-BINDING PERIPLASMIC PROTEIN"/>
    <property type="match status" value="1"/>
</dbReference>
<keyword evidence="7" id="KW-1185">Reference proteome</keyword>
<evidence type="ECO:0000256" key="1">
    <source>
        <dbReference type="ARBA" id="ARBA00004418"/>
    </source>
</evidence>
<comment type="similarity">
    <text evidence="2">Belongs to the bacterial solute-binding protein SsuA/TauA family.</text>
</comment>
<dbReference type="Pfam" id="PF09084">
    <property type="entry name" value="NMT1"/>
    <property type="match status" value="1"/>
</dbReference>
<dbReference type="GO" id="GO:0042597">
    <property type="term" value="C:periplasmic space"/>
    <property type="evidence" value="ECO:0007669"/>
    <property type="project" value="UniProtKB-SubCell"/>
</dbReference>
<keyword evidence="3 4" id="KW-0732">Signal</keyword>
<dbReference type="PROSITE" id="PS51257">
    <property type="entry name" value="PROKAR_LIPOPROTEIN"/>
    <property type="match status" value="1"/>
</dbReference>
<accession>A0A543P1U2</accession>
<evidence type="ECO:0000313" key="6">
    <source>
        <dbReference type="EMBL" id="TQN38086.1"/>
    </source>
</evidence>
<dbReference type="OrthoDB" id="7808807at2"/>
<dbReference type="RefSeq" id="WP_142027970.1">
    <property type="nucleotide sequence ID" value="NZ_VFQE01000002.1"/>
</dbReference>
<feature type="chain" id="PRO_5038765434" evidence="4">
    <location>
        <begin position="19"/>
        <end position="323"/>
    </location>
</feature>
<evidence type="ECO:0000256" key="4">
    <source>
        <dbReference type="SAM" id="SignalP"/>
    </source>
</evidence>
<evidence type="ECO:0000313" key="7">
    <source>
        <dbReference type="Proteomes" id="UP000319865"/>
    </source>
</evidence>
<comment type="caution">
    <text evidence="6">The sequence shown here is derived from an EMBL/GenBank/DDBJ whole genome shotgun (WGS) entry which is preliminary data.</text>
</comment>
<gene>
    <name evidence="6" type="ORF">FHU33_4770</name>
</gene>
<dbReference type="InterPro" id="IPR015168">
    <property type="entry name" value="SsuA/THI5"/>
</dbReference>